<feature type="region of interest" description="Disordered" evidence="4">
    <location>
        <begin position="159"/>
        <end position="194"/>
    </location>
</feature>
<dbReference type="EMBL" id="JARKIE010000240">
    <property type="protein sequence ID" value="KAJ7662438.1"/>
    <property type="molecule type" value="Genomic_DNA"/>
</dbReference>
<protein>
    <recommendedName>
        <fullName evidence="6">FAD/NAD(P)-binding domain-containing protein</fullName>
    </recommendedName>
</protein>
<dbReference type="AlphaFoldDB" id="A0AAD7G3I8"/>
<comment type="caution">
    <text evidence="7">The sequence shown here is derived from an EMBL/GenBank/DDBJ whole genome shotgun (WGS) entry which is preliminary data.</text>
</comment>
<dbReference type="Gene3D" id="3.50.50.60">
    <property type="entry name" value="FAD/NAD(P)-binding domain"/>
    <property type="match status" value="2"/>
</dbReference>
<name>A0AAD7G3I8_MYCRO</name>
<dbReference type="GO" id="GO:0016491">
    <property type="term" value="F:oxidoreductase activity"/>
    <property type="evidence" value="ECO:0007669"/>
    <property type="project" value="UniProtKB-KW"/>
</dbReference>
<evidence type="ECO:0000256" key="5">
    <source>
        <dbReference type="SAM" id="SignalP"/>
    </source>
</evidence>
<gene>
    <name evidence="7" type="ORF">B0H17DRAFT_1144309</name>
</gene>
<evidence type="ECO:0000259" key="6">
    <source>
        <dbReference type="Pfam" id="PF07992"/>
    </source>
</evidence>
<evidence type="ECO:0000313" key="8">
    <source>
        <dbReference type="Proteomes" id="UP001221757"/>
    </source>
</evidence>
<accession>A0AAD7G3I8</accession>
<evidence type="ECO:0000256" key="4">
    <source>
        <dbReference type="SAM" id="MobiDB-lite"/>
    </source>
</evidence>
<dbReference type="InterPro" id="IPR023753">
    <property type="entry name" value="FAD/NAD-binding_dom"/>
</dbReference>
<evidence type="ECO:0000256" key="1">
    <source>
        <dbReference type="ARBA" id="ARBA00022630"/>
    </source>
</evidence>
<dbReference type="Pfam" id="PF07992">
    <property type="entry name" value="Pyr_redox_2"/>
    <property type="match status" value="1"/>
</dbReference>
<keyword evidence="3" id="KW-0560">Oxidoreductase</keyword>
<dbReference type="SUPFAM" id="SSF51905">
    <property type="entry name" value="FAD/NAD(P)-binding domain"/>
    <property type="match status" value="1"/>
</dbReference>
<dbReference type="InterPro" id="IPR036188">
    <property type="entry name" value="FAD/NAD-bd_sf"/>
</dbReference>
<dbReference type="PANTHER" id="PTHR23023">
    <property type="entry name" value="DIMETHYLANILINE MONOOXYGENASE"/>
    <property type="match status" value="1"/>
</dbReference>
<keyword evidence="1" id="KW-0285">Flavoprotein</keyword>
<keyword evidence="5" id="KW-0732">Signal</keyword>
<evidence type="ECO:0000256" key="3">
    <source>
        <dbReference type="ARBA" id="ARBA00023002"/>
    </source>
</evidence>
<feature type="signal peptide" evidence="5">
    <location>
        <begin position="1"/>
        <end position="19"/>
    </location>
</feature>
<feature type="compositionally biased region" description="Polar residues" evidence="4">
    <location>
        <begin position="159"/>
        <end position="176"/>
    </location>
</feature>
<feature type="domain" description="FAD/NAD(P)-binding" evidence="6">
    <location>
        <begin position="44"/>
        <end position="304"/>
    </location>
</feature>
<sequence length="533" mass="59042">MLDILGLVGLFSVVLNVLATSQTIFSSNDDGREQWTTFPHPIRRVAVIGAGPAGLQAAAHLLSSNLSVRLFERAPSPGGNWFYTEATPTREPYPSSNAGNVPDDLPAINYYSEGDDNISLDERWREHWQPRPVWSDLVIVEPSVDMEFPGVEYPAGTNSVGINSHGSPPFTTSRGTSGPLHRLDINDAPRSSSDPAITSYATRVERLEKCNLLPESNRIREDFWQEDFDAVVVATGHFPIAHVPVIEGIEDWSRATLDGEWSEAISCPVLPASRALFWKTVLIVGASVTATDIARRISPFVRRLIVCARGSKPPRHSPFLSSHVSVNSIRDAYDLDILSRWPSNAELVPEIAAFQPLILHSAGISDGEIRLVNGTVLYGIDEITKQKLPFKILSTWEYNSSLWTKKNTKIISSLSPGPKSKHQIRKSKPVLEYFLSVKISSSPVVHPARFDNFTGRVITSMIPRWRTQPHAKHVTAVSSPWRHGRYQSAAFAKVWAGTARLPSPARMWEDYSTGKYGFGDVLDIFSQEVTGTK</sequence>
<dbReference type="Proteomes" id="UP001221757">
    <property type="component" value="Unassembled WGS sequence"/>
</dbReference>
<keyword evidence="2" id="KW-0274">FAD</keyword>
<keyword evidence="8" id="KW-1185">Reference proteome</keyword>
<organism evidence="7 8">
    <name type="scientific">Mycena rosella</name>
    <name type="common">Pink bonnet</name>
    <name type="synonym">Agaricus rosellus</name>
    <dbReference type="NCBI Taxonomy" id="1033263"/>
    <lineage>
        <taxon>Eukaryota</taxon>
        <taxon>Fungi</taxon>
        <taxon>Dikarya</taxon>
        <taxon>Basidiomycota</taxon>
        <taxon>Agaricomycotina</taxon>
        <taxon>Agaricomycetes</taxon>
        <taxon>Agaricomycetidae</taxon>
        <taxon>Agaricales</taxon>
        <taxon>Marasmiineae</taxon>
        <taxon>Mycenaceae</taxon>
        <taxon>Mycena</taxon>
    </lineage>
</organism>
<dbReference type="PRINTS" id="PR00419">
    <property type="entry name" value="ADXRDTASE"/>
</dbReference>
<dbReference type="InterPro" id="IPR050346">
    <property type="entry name" value="FMO-like"/>
</dbReference>
<evidence type="ECO:0000313" key="7">
    <source>
        <dbReference type="EMBL" id="KAJ7662438.1"/>
    </source>
</evidence>
<reference evidence="7" key="1">
    <citation type="submission" date="2023-03" db="EMBL/GenBank/DDBJ databases">
        <title>Massive genome expansion in bonnet fungi (Mycena s.s.) driven by repeated elements and novel gene families across ecological guilds.</title>
        <authorList>
            <consortium name="Lawrence Berkeley National Laboratory"/>
            <person name="Harder C.B."/>
            <person name="Miyauchi S."/>
            <person name="Viragh M."/>
            <person name="Kuo A."/>
            <person name="Thoen E."/>
            <person name="Andreopoulos B."/>
            <person name="Lu D."/>
            <person name="Skrede I."/>
            <person name="Drula E."/>
            <person name="Henrissat B."/>
            <person name="Morin E."/>
            <person name="Kohler A."/>
            <person name="Barry K."/>
            <person name="LaButti K."/>
            <person name="Morin E."/>
            <person name="Salamov A."/>
            <person name="Lipzen A."/>
            <person name="Mereny Z."/>
            <person name="Hegedus B."/>
            <person name="Baldrian P."/>
            <person name="Stursova M."/>
            <person name="Weitz H."/>
            <person name="Taylor A."/>
            <person name="Grigoriev I.V."/>
            <person name="Nagy L.G."/>
            <person name="Martin F."/>
            <person name="Kauserud H."/>
        </authorList>
    </citation>
    <scope>NUCLEOTIDE SEQUENCE</scope>
    <source>
        <strain evidence="7">CBHHK067</strain>
    </source>
</reference>
<feature type="chain" id="PRO_5041905354" description="FAD/NAD(P)-binding domain-containing protein" evidence="5">
    <location>
        <begin position="20"/>
        <end position="533"/>
    </location>
</feature>
<evidence type="ECO:0000256" key="2">
    <source>
        <dbReference type="ARBA" id="ARBA00022827"/>
    </source>
</evidence>
<proteinExistence type="predicted"/>